<dbReference type="SMART" id="SM00642">
    <property type="entry name" value="Aamy"/>
    <property type="match status" value="1"/>
</dbReference>
<name>A0A397Q352_9HYPH</name>
<dbReference type="InterPro" id="IPR013797">
    <property type="entry name" value="Maltooligo_trehalose_synth_4"/>
</dbReference>
<dbReference type="EMBL" id="QXDF01000001">
    <property type="protein sequence ID" value="RIA55950.1"/>
    <property type="molecule type" value="Genomic_DNA"/>
</dbReference>
<dbReference type="OrthoDB" id="9761577at2"/>
<dbReference type="AlphaFoldDB" id="A0A397Q352"/>
<dbReference type="RefSeq" id="WP_119060791.1">
    <property type="nucleotide sequence ID" value="NZ_QXDF01000001.1"/>
</dbReference>
<proteinExistence type="predicted"/>
<evidence type="ECO:0000259" key="1">
    <source>
        <dbReference type="SMART" id="SM00642"/>
    </source>
</evidence>
<dbReference type="GO" id="GO:0047470">
    <property type="term" value="F:(1,4)-alpha-D-glucan 1-alpha-D-glucosylmutase activity"/>
    <property type="evidence" value="ECO:0007669"/>
    <property type="project" value="TreeGrafter"/>
</dbReference>
<dbReference type="InterPro" id="IPR006047">
    <property type="entry name" value="GH13_cat_dom"/>
</dbReference>
<dbReference type="Proteomes" id="UP000266273">
    <property type="component" value="Unassembled WGS sequence"/>
</dbReference>
<gene>
    <name evidence="2" type="ORF">BXY53_1037</name>
</gene>
<keyword evidence="3" id="KW-1185">Reference proteome</keyword>
<sequence>MTRPRATYRLQFREGMTFKRAAELVPYLAELGISHLYASPLFAAAPGSTHGYDVVDVTRLAPELGGEDGFKTLCRALKDHGLGLIVDFVSNHMGASTHNPWWLDVLEWGEASNYAEHFDIDWSAPKLIIPALAANYGEELNNGAFGLSFDRSDGGISFSYGPMRLPLTPPSYAQLLSRIESEDFAELARRFIVAEPAESRALKQELADTCAADPATRDAVERVLAETAADLDAIHELHEAQVWRLAHWRAARETLTYRRFFEIADLVGLRVERASVFDDVHARLLELVAAGDIQGLRIDHVDGLADPKSYLEKLQEAGGTYLLVEKILGPDEDLRADWPADGTTGYEFILSLANLLVDPRGEEAMTAAYSAFLGEQTDYHALALETKRRLLARNLAGELDRLKDMALSLAAKDPMTRDYGPDTLRRAIIELTAALPVYRTYVNVAGPADADRDLIEAAAEAAKTTREVENEGALDFLKRMLLLDFAEPEDQATALEFATRFQQTTGPVMAKALEDTLFYRYNRLIALNEVGGEPERFGARPEQFHSAMTRRLARQPFGLSTTSTHDTKRAEDARARIYAISEMPDGWAAAVARWSGMNAGLREADGLTLDPETEWAFYQALLGVWPPTLMPDDGEGLNALADRMVQFMLKAVREAKSFTSWTAQDADYEGVVERFTRGALDPVRSRVFLDDFLRTCEPLFVAGALNSLSQTLIKLTAPGVPDIYQGCELWDFSLVDPDNRRPVDFGIRHALAQKDGSDDPAALMRDWRSGAAKMHVLRAGLSLRARKSALFAEGAYRPLVLAGPGADKLIAFARVHGAEAVVVIVPLLSVGLLAGRSSPLIPAAVWEDTALQLPDDLRARSWRNLLDPGAGFSGEAVRIDRLLANFPGALLSAG</sequence>
<accession>A0A397Q352</accession>
<dbReference type="Gene3D" id="3.20.20.80">
    <property type="entry name" value="Glycosidases"/>
    <property type="match status" value="3"/>
</dbReference>
<dbReference type="GO" id="GO:0005992">
    <property type="term" value="P:trehalose biosynthetic process"/>
    <property type="evidence" value="ECO:0007669"/>
    <property type="project" value="TreeGrafter"/>
</dbReference>
<dbReference type="SUPFAM" id="SSF51445">
    <property type="entry name" value="(Trans)glycosidases"/>
    <property type="match status" value="1"/>
</dbReference>
<dbReference type="Gene3D" id="1.10.10.470">
    <property type="entry name" value="Maltooligosyl trehalose synthase, domain 4"/>
    <property type="match status" value="1"/>
</dbReference>
<reference evidence="2 3" key="1">
    <citation type="submission" date="2018-08" db="EMBL/GenBank/DDBJ databases">
        <title>Genomic Encyclopedia of Archaeal and Bacterial Type Strains, Phase II (KMG-II): from individual species to whole genera.</title>
        <authorList>
            <person name="Goeker M."/>
        </authorList>
    </citation>
    <scope>NUCLEOTIDE SEQUENCE [LARGE SCALE GENOMIC DNA]</scope>
    <source>
        <strain evidence="2 3">DSM 5002</strain>
    </source>
</reference>
<evidence type="ECO:0000313" key="3">
    <source>
        <dbReference type="Proteomes" id="UP000266273"/>
    </source>
</evidence>
<dbReference type="NCBIfam" id="TIGR02401">
    <property type="entry name" value="trehalose_TreY"/>
    <property type="match status" value="1"/>
</dbReference>
<feature type="domain" description="Glycosyl hydrolase family 13 catalytic" evidence="1">
    <location>
        <begin position="12"/>
        <end position="478"/>
    </location>
</feature>
<dbReference type="InterPro" id="IPR012767">
    <property type="entry name" value="Trehalose_TreY"/>
</dbReference>
<dbReference type="InterPro" id="IPR017853">
    <property type="entry name" value="GH"/>
</dbReference>
<dbReference type="PANTHER" id="PTHR10357:SF216">
    <property type="entry name" value="MALTOOLIGOSYL TREHALOSE SYNTHASE-RELATED"/>
    <property type="match status" value="1"/>
</dbReference>
<dbReference type="Pfam" id="PF00128">
    <property type="entry name" value="Alpha-amylase"/>
    <property type="match status" value="1"/>
</dbReference>
<evidence type="ECO:0000313" key="2">
    <source>
        <dbReference type="EMBL" id="RIA55950.1"/>
    </source>
</evidence>
<dbReference type="CDD" id="cd11336">
    <property type="entry name" value="AmyAc_MTSase"/>
    <property type="match status" value="1"/>
</dbReference>
<comment type="caution">
    <text evidence="2">The sequence shown here is derived from an EMBL/GenBank/DDBJ whole genome shotgun (WGS) entry which is preliminary data.</text>
</comment>
<organism evidence="2 3">
    <name type="scientific">Dichotomicrobium thermohalophilum</name>
    <dbReference type="NCBI Taxonomy" id="933063"/>
    <lineage>
        <taxon>Bacteria</taxon>
        <taxon>Pseudomonadati</taxon>
        <taxon>Pseudomonadota</taxon>
        <taxon>Alphaproteobacteria</taxon>
        <taxon>Hyphomicrobiales</taxon>
        <taxon>Hyphomicrobiaceae</taxon>
        <taxon>Dichotomicrobium</taxon>
    </lineage>
</organism>
<protein>
    <submittedName>
        <fullName evidence="2">Maltooligosyl trehalose synthase</fullName>
    </submittedName>
</protein>
<dbReference type="PANTHER" id="PTHR10357">
    <property type="entry name" value="ALPHA-AMYLASE FAMILY MEMBER"/>
    <property type="match status" value="1"/>
</dbReference>
<dbReference type="GO" id="GO:0030980">
    <property type="term" value="P:alpha-glucan catabolic process"/>
    <property type="evidence" value="ECO:0007669"/>
    <property type="project" value="TreeGrafter"/>
</dbReference>